<evidence type="ECO:0000313" key="3">
    <source>
        <dbReference type="Proteomes" id="UP000799750"/>
    </source>
</evidence>
<evidence type="ECO:0000256" key="1">
    <source>
        <dbReference type="SAM" id="MobiDB-lite"/>
    </source>
</evidence>
<evidence type="ECO:0000313" key="2">
    <source>
        <dbReference type="EMBL" id="KAF2502130.1"/>
    </source>
</evidence>
<feature type="region of interest" description="Disordered" evidence="1">
    <location>
        <begin position="36"/>
        <end position="57"/>
    </location>
</feature>
<proteinExistence type="predicted"/>
<protein>
    <submittedName>
        <fullName evidence="2">Uncharacterized protein</fullName>
    </submittedName>
</protein>
<sequence>MSNMGTLFPWTSPWTANSLTSMAASPACLQESNVCQISPPDKDFDRPGRSGTPRHRLPPLLRLARPEAYDDIHTSTNSPLPAVSPPSLFSRSPKIWRNSVPWYVNCRVNVPSSSNPLLTSPPAVTSSLQFAFRRVSSTQGRYSRGTRLQLELHACLRRWCKRNRPMPPSPSGGASPVSLSSGSPLYRLTSLQSSNSLSSHRNAIVNFEVRFACVSGSTKWCLPALHRGYVSTVRQRHSDATVTNSAKRRMKDYSTRPISIFIRNSLLPVRVHPPSSTAQHRPHLLMPAVHHHLRPSYTSTAFGRKTSDLARAQLVRPQKEETEKAWRTQGVKGRGEEGQRGNDEGALLVMTAEDLELQVWHNSEEDESTLESCPTLHTQHVPGWGSNWRYKVCEGQKVVMVAKEGLQDGFGGGWLGCVAPLVCQGVGKYNDHSRGKGQQTFFELGNRRPKGRTGPILYALR</sequence>
<reference evidence="2" key="1">
    <citation type="journal article" date="2020" name="Stud. Mycol.">
        <title>101 Dothideomycetes genomes: a test case for predicting lifestyles and emergence of pathogens.</title>
        <authorList>
            <person name="Haridas S."/>
            <person name="Albert R."/>
            <person name="Binder M."/>
            <person name="Bloem J."/>
            <person name="Labutti K."/>
            <person name="Salamov A."/>
            <person name="Andreopoulos B."/>
            <person name="Baker S."/>
            <person name="Barry K."/>
            <person name="Bills G."/>
            <person name="Bluhm B."/>
            <person name="Cannon C."/>
            <person name="Castanera R."/>
            <person name="Culley D."/>
            <person name="Daum C."/>
            <person name="Ezra D."/>
            <person name="Gonzalez J."/>
            <person name="Henrissat B."/>
            <person name="Kuo A."/>
            <person name="Liang C."/>
            <person name="Lipzen A."/>
            <person name="Lutzoni F."/>
            <person name="Magnuson J."/>
            <person name="Mondo S."/>
            <person name="Nolan M."/>
            <person name="Ohm R."/>
            <person name="Pangilinan J."/>
            <person name="Park H.-J."/>
            <person name="Ramirez L."/>
            <person name="Alfaro M."/>
            <person name="Sun H."/>
            <person name="Tritt A."/>
            <person name="Yoshinaga Y."/>
            <person name="Zwiers L.-H."/>
            <person name="Turgeon B."/>
            <person name="Goodwin S."/>
            <person name="Spatafora J."/>
            <person name="Crous P."/>
            <person name="Grigoriev I."/>
        </authorList>
    </citation>
    <scope>NUCLEOTIDE SEQUENCE</scope>
    <source>
        <strain evidence="2">CBS 269.34</strain>
    </source>
</reference>
<accession>A0A6A6REF7</accession>
<feature type="compositionally biased region" description="Basic and acidic residues" evidence="1">
    <location>
        <begin position="317"/>
        <end position="326"/>
    </location>
</feature>
<dbReference type="Proteomes" id="UP000799750">
    <property type="component" value="Unassembled WGS sequence"/>
</dbReference>
<gene>
    <name evidence="2" type="ORF">BU16DRAFT_532521</name>
</gene>
<dbReference type="AlphaFoldDB" id="A0A6A6REF7"/>
<feature type="region of interest" description="Disordered" evidence="1">
    <location>
        <begin position="315"/>
        <end position="341"/>
    </location>
</feature>
<keyword evidence="3" id="KW-1185">Reference proteome</keyword>
<name>A0A6A6REF7_9PEZI</name>
<dbReference type="EMBL" id="MU004181">
    <property type="protein sequence ID" value="KAF2502130.1"/>
    <property type="molecule type" value="Genomic_DNA"/>
</dbReference>
<organism evidence="2 3">
    <name type="scientific">Lophium mytilinum</name>
    <dbReference type="NCBI Taxonomy" id="390894"/>
    <lineage>
        <taxon>Eukaryota</taxon>
        <taxon>Fungi</taxon>
        <taxon>Dikarya</taxon>
        <taxon>Ascomycota</taxon>
        <taxon>Pezizomycotina</taxon>
        <taxon>Dothideomycetes</taxon>
        <taxon>Pleosporomycetidae</taxon>
        <taxon>Mytilinidiales</taxon>
        <taxon>Mytilinidiaceae</taxon>
        <taxon>Lophium</taxon>
    </lineage>
</organism>